<reference evidence="1 2" key="1">
    <citation type="submission" date="2019-05" db="EMBL/GenBank/DDBJ databases">
        <authorList>
            <person name="Lee S.D."/>
        </authorList>
    </citation>
    <scope>NUCLEOTIDE SEQUENCE [LARGE SCALE GENOMIC DNA]</scope>
    <source>
        <strain evidence="1 2">C5-26</strain>
    </source>
</reference>
<dbReference type="OrthoDB" id="193314at2"/>
<organism evidence="1 2">
    <name type="scientific">Leekyejoonella antrihumi</name>
    <dbReference type="NCBI Taxonomy" id="1660198"/>
    <lineage>
        <taxon>Bacteria</taxon>
        <taxon>Bacillati</taxon>
        <taxon>Actinomycetota</taxon>
        <taxon>Actinomycetes</taxon>
        <taxon>Micrococcales</taxon>
        <taxon>Dermacoccaceae</taxon>
        <taxon>Leekyejoonella</taxon>
    </lineage>
</organism>
<dbReference type="RefSeq" id="WP_146316192.1">
    <property type="nucleotide sequence ID" value="NZ_VCQV01000008.1"/>
</dbReference>
<dbReference type="AlphaFoldDB" id="A0A563E3R5"/>
<dbReference type="InterPro" id="IPR023214">
    <property type="entry name" value="HAD_sf"/>
</dbReference>
<evidence type="ECO:0000313" key="1">
    <source>
        <dbReference type="EMBL" id="TWP36949.1"/>
    </source>
</evidence>
<sequence>MRVHGEKFPAKNYYPKWTAAGDSQQPFYIHCATTKCTTIEFRSRTRKDVESKAGGGYTVLAGFGAQFSDLIGGHALAGVKLPNPTYYLP</sequence>
<name>A0A563E3R5_9MICO</name>
<gene>
    <name evidence="1" type="ORF">FGL98_07775</name>
</gene>
<accession>A0A563E3R5</accession>
<protein>
    <submittedName>
        <fullName evidence="1">Uncharacterized protein</fullName>
    </submittedName>
</protein>
<comment type="caution">
    <text evidence="1">The sequence shown here is derived from an EMBL/GenBank/DDBJ whole genome shotgun (WGS) entry which is preliminary data.</text>
</comment>
<dbReference type="Gene3D" id="3.40.50.1000">
    <property type="entry name" value="HAD superfamily/HAD-like"/>
    <property type="match status" value="1"/>
</dbReference>
<reference evidence="1 2" key="2">
    <citation type="submission" date="2019-08" db="EMBL/GenBank/DDBJ databases">
        <title>Jejuicoccus antrihumi gen. nov., sp. nov., a new member of the family Dermacoccaceae isolated from a cave.</title>
        <authorList>
            <person name="Schumann P."/>
            <person name="Kim I.S."/>
        </authorList>
    </citation>
    <scope>NUCLEOTIDE SEQUENCE [LARGE SCALE GENOMIC DNA]</scope>
    <source>
        <strain evidence="1 2">C5-26</strain>
    </source>
</reference>
<dbReference type="EMBL" id="VCQV01000008">
    <property type="protein sequence ID" value="TWP36949.1"/>
    <property type="molecule type" value="Genomic_DNA"/>
</dbReference>
<proteinExistence type="predicted"/>
<dbReference type="Proteomes" id="UP000320244">
    <property type="component" value="Unassembled WGS sequence"/>
</dbReference>
<evidence type="ECO:0000313" key="2">
    <source>
        <dbReference type="Proteomes" id="UP000320244"/>
    </source>
</evidence>
<keyword evidence="2" id="KW-1185">Reference proteome</keyword>